<dbReference type="CDD" id="cd01647">
    <property type="entry name" value="RT_LTR"/>
    <property type="match status" value="1"/>
</dbReference>
<dbReference type="Gene3D" id="3.30.70.270">
    <property type="match status" value="2"/>
</dbReference>
<dbReference type="SUPFAM" id="SSF56672">
    <property type="entry name" value="DNA/RNA polymerases"/>
    <property type="match status" value="1"/>
</dbReference>
<organism evidence="2 3">
    <name type="scientific">Hibiscus trionum</name>
    <name type="common">Flower of an hour</name>
    <dbReference type="NCBI Taxonomy" id="183268"/>
    <lineage>
        <taxon>Eukaryota</taxon>
        <taxon>Viridiplantae</taxon>
        <taxon>Streptophyta</taxon>
        <taxon>Embryophyta</taxon>
        <taxon>Tracheophyta</taxon>
        <taxon>Spermatophyta</taxon>
        <taxon>Magnoliopsida</taxon>
        <taxon>eudicotyledons</taxon>
        <taxon>Gunneridae</taxon>
        <taxon>Pentapetalae</taxon>
        <taxon>rosids</taxon>
        <taxon>malvids</taxon>
        <taxon>Malvales</taxon>
        <taxon>Malvaceae</taxon>
        <taxon>Malvoideae</taxon>
        <taxon>Hibiscus</taxon>
    </lineage>
</organism>
<sequence>MPFGLTNAPATFQALMNDLFAPFLRQFVLVFFDDILIHNKSLDQHKFHLQQVLQVLLQNQLFAKRSKCFFGQQKVEYLGHIISSQGAANDPSKVEAMQQWPLPKNLKSLRGFLGLTGYYKKFIKKTMVNSAGPLQIC</sequence>
<dbReference type="InterPro" id="IPR043502">
    <property type="entry name" value="DNA/RNA_pol_sf"/>
</dbReference>
<dbReference type="EMBL" id="BSYR01000035">
    <property type="protein sequence ID" value="GMJ00775.1"/>
    <property type="molecule type" value="Genomic_DNA"/>
</dbReference>
<dbReference type="Proteomes" id="UP001165190">
    <property type="component" value="Unassembled WGS sequence"/>
</dbReference>
<dbReference type="PANTHER" id="PTHR33064">
    <property type="entry name" value="POL PROTEIN"/>
    <property type="match status" value="1"/>
</dbReference>
<dbReference type="Pfam" id="PF00078">
    <property type="entry name" value="RVT_1"/>
    <property type="match status" value="1"/>
</dbReference>
<dbReference type="AlphaFoldDB" id="A0A9W7MI57"/>
<feature type="domain" description="Reverse transcriptase" evidence="1">
    <location>
        <begin position="1"/>
        <end position="82"/>
    </location>
</feature>
<evidence type="ECO:0000313" key="2">
    <source>
        <dbReference type="EMBL" id="GMJ00775.1"/>
    </source>
</evidence>
<evidence type="ECO:0000259" key="1">
    <source>
        <dbReference type="PROSITE" id="PS50878"/>
    </source>
</evidence>
<dbReference type="PANTHER" id="PTHR33064:SF37">
    <property type="entry name" value="RIBONUCLEASE H"/>
    <property type="match status" value="1"/>
</dbReference>
<dbReference type="OrthoDB" id="1685174at2759"/>
<dbReference type="PROSITE" id="PS50878">
    <property type="entry name" value="RT_POL"/>
    <property type="match status" value="1"/>
</dbReference>
<dbReference type="InterPro" id="IPR043128">
    <property type="entry name" value="Rev_trsase/Diguanyl_cyclase"/>
</dbReference>
<protein>
    <recommendedName>
        <fullName evidence="1">Reverse transcriptase domain-containing protein</fullName>
    </recommendedName>
</protein>
<reference evidence="2" key="1">
    <citation type="submission" date="2023-05" db="EMBL/GenBank/DDBJ databases">
        <title>Genome and transcriptome analyses reveal genes involved in the formation of fine ridges on petal epidermal cells in Hibiscus trionum.</title>
        <authorList>
            <person name="Koshimizu S."/>
            <person name="Masuda S."/>
            <person name="Ishii T."/>
            <person name="Shirasu K."/>
            <person name="Hoshino A."/>
            <person name="Arita M."/>
        </authorList>
    </citation>
    <scope>NUCLEOTIDE SEQUENCE</scope>
    <source>
        <strain evidence="2">Hamamatsu line</strain>
    </source>
</reference>
<gene>
    <name evidence="2" type="ORF">HRI_003746700</name>
</gene>
<name>A0A9W7MI57_HIBTR</name>
<proteinExistence type="predicted"/>
<dbReference type="FunFam" id="3.30.70.270:FF:000003">
    <property type="entry name" value="Transposon Ty3-G Gag-Pol polyprotein"/>
    <property type="match status" value="1"/>
</dbReference>
<keyword evidence="3" id="KW-1185">Reference proteome</keyword>
<dbReference type="InterPro" id="IPR000477">
    <property type="entry name" value="RT_dom"/>
</dbReference>
<dbReference type="InterPro" id="IPR051320">
    <property type="entry name" value="Viral_Replic_Matur_Polypro"/>
</dbReference>
<evidence type="ECO:0000313" key="3">
    <source>
        <dbReference type="Proteomes" id="UP001165190"/>
    </source>
</evidence>
<comment type="caution">
    <text evidence="2">The sequence shown here is derived from an EMBL/GenBank/DDBJ whole genome shotgun (WGS) entry which is preliminary data.</text>
</comment>
<accession>A0A9W7MI57</accession>